<evidence type="ECO:0000313" key="2">
    <source>
        <dbReference type="Proteomes" id="UP000012117"/>
    </source>
</evidence>
<proteinExistence type="predicted"/>
<dbReference type="BioCyc" id="LINT1193029:G11R4-3019-MONOMER"/>
<comment type="caution">
    <text evidence="1">The sequence shown here is derived from an EMBL/GenBank/DDBJ whole genome shotgun (WGS) entry which is preliminary data.</text>
</comment>
<gene>
    <name evidence="1" type="ORF">LEP1GSC124_3528</name>
</gene>
<organism evidence="1 2">
    <name type="scientific">Leptospira interrogans serovar Pyrogenes str. 200701872</name>
    <dbReference type="NCBI Taxonomy" id="1193029"/>
    <lineage>
        <taxon>Bacteria</taxon>
        <taxon>Pseudomonadati</taxon>
        <taxon>Spirochaetota</taxon>
        <taxon>Spirochaetia</taxon>
        <taxon>Leptospirales</taxon>
        <taxon>Leptospiraceae</taxon>
        <taxon>Leptospira</taxon>
    </lineage>
</organism>
<reference evidence="1 2" key="1">
    <citation type="submission" date="2013-01" db="EMBL/GenBank/DDBJ databases">
        <authorList>
            <person name="Harkins D.M."/>
            <person name="Durkin A.S."/>
            <person name="Brinkac L.M."/>
            <person name="Haft D.H."/>
            <person name="Selengut J.D."/>
            <person name="Sanka R."/>
            <person name="DePew J."/>
            <person name="Purushe J."/>
            <person name="Picardeau M."/>
            <person name="Werts C."/>
            <person name="Goarant C."/>
            <person name="Vinetz J.M."/>
            <person name="Sutton G.G."/>
            <person name="Nierman W.C."/>
            <person name="Fouts D.E."/>
        </authorList>
    </citation>
    <scope>NUCLEOTIDE SEQUENCE [LARGE SCALE GENOMIC DNA]</scope>
    <source>
        <strain evidence="1 2">200701872</strain>
    </source>
</reference>
<name>M6ZMX0_LEPIR</name>
<sequence length="42" mass="4831">MLPALSKMDSYRIRSFMITSLSIHTKVNKLKSILKKSKSNFS</sequence>
<accession>M6ZMX0</accession>
<protein>
    <submittedName>
        <fullName evidence="1">Uncharacterized protein</fullName>
    </submittedName>
</protein>
<evidence type="ECO:0000313" key="1">
    <source>
        <dbReference type="EMBL" id="EMP07818.1"/>
    </source>
</evidence>
<dbReference type="Proteomes" id="UP000012117">
    <property type="component" value="Unassembled WGS sequence"/>
</dbReference>
<dbReference type="AlphaFoldDB" id="M6ZMX0"/>
<dbReference type="EMBL" id="AKWN02000188">
    <property type="protein sequence ID" value="EMP07818.1"/>
    <property type="molecule type" value="Genomic_DNA"/>
</dbReference>